<feature type="transmembrane region" description="Helical" evidence="1">
    <location>
        <begin position="205"/>
        <end position="221"/>
    </location>
</feature>
<feature type="transmembrane region" description="Helical" evidence="1">
    <location>
        <begin position="40"/>
        <end position="62"/>
    </location>
</feature>
<reference evidence="3" key="1">
    <citation type="journal article" date="2015" name="MBio">
        <title>Genome-resolved metagenomic analysis reveals roles for candidate phyla and other microbial community members in biogeochemical transformations in oil reservoirs.</title>
        <authorList>
            <person name="Hu P."/>
            <person name="Tom L."/>
            <person name="Singh A."/>
            <person name="Thomas B.C."/>
            <person name="Baker B.J."/>
            <person name="Piceno Y.M."/>
            <person name="Andersen G.L."/>
            <person name="Banfield J.F."/>
        </authorList>
    </citation>
    <scope>NUCLEOTIDE SEQUENCE [LARGE SCALE GENOMIC DNA]</scope>
    <source>
        <strain evidence="4">49_2300</strain>
        <strain evidence="3">49_95</strain>
    </source>
</reference>
<sequence>MAALFIEWFTRAGIRKLFGVIFTVIIFGLGFTLASSGLDIFSILVVVGAISLFITMGIGLVLKGAREMTSIIVRSLASSFKSVTPVAIACALAGVIAGVLAYTGLALTLSQFLVEISGGNIVILLILVVGITILLGMGMPTPAVYVLCATSVAPALVEMGIPPIAAHFFIFYFGILAPLTPPVAITAYAGAAVAKADFWKTGIEAFRMALIGWFIAFSFISRPEMLILPIESLDLSAISNVVFGVFASVLAALLSGGVISGYLFGHLNAMQRVSFAIALILLLISLFYTEYLILVSALILALLNPVTLKSFRGNK</sequence>
<evidence type="ECO:0000313" key="5">
    <source>
        <dbReference type="Proteomes" id="UP000054015"/>
    </source>
</evidence>
<feature type="transmembrane region" description="Helical" evidence="1">
    <location>
        <begin position="144"/>
        <end position="164"/>
    </location>
</feature>
<dbReference type="PATRIC" id="fig|2234.6.peg.1681"/>
<feature type="transmembrane region" description="Helical" evidence="1">
    <location>
        <begin position="170"/>
        <end position="193"/>
    </location>
</feature>
<feature type="transmembrane region" description="Helical" evidence="1">
    <location>
        <begin position="276"/>
        <end position="303"/>
    </location>
</feature>
<feature type="domain" description="TRAP C4-dicarboxylate transport system permease DctM subunit" evidence="2">
    <location>
        <begin position="44"/>
        <end position="206"/>
    </location>
</feature>
<feature type="transmembrane region" description="Helical" evidence="1">
    <location>
        <begin position="83"/>
        <end position="105"/>
    </location>
</feature>
<proteinExistence type="predicted"/>
<keyword evidence="1" id="KW-0812">Transmembrane</keyword>
<gene>
    <name evidence="3" type="ORF">XD40_1066</name>
    <name evidence="4" type="ORF">XD48_1201</name>
</gene>
<dbReference type="AlphaFoldDB" id="A0A101DDZ0"/>
<evidence type="ECO:0000259" key="2">
    <source>
        <dbReference type="Pfam" id="PF06808"/>
    </source>
</evidence>
<keyword evidence="1" id="KW-1133">Transmembrane helix</keyword>
<dbReference type="PANTHER" id="PTHR43849:SF2">
    <property type="entry name" value="BLL3936 PROTEIN"/>
    <property type="match status" value="1"/>
</dbReference>
<dbReference type="InterPro" id="IPR010656">
    <property type="entry name" value="DctM"/>
</dbReference>
<organism evidence="3 6">
    <name type="scientific">Archaeoglobus fulgidus</name>
    <dbReference type="NCBI Taxonomy" id="2234"/>
    <lineage>
        <taxon>Archaea</taxon>
        <taxon>Methanobacteriati</taxon>
        <taxon>Methanobacteriota</taxon>
        <taxon>Archaeoglobi</taxon>
        <taxon>Archaeoglobales</taxon>
        <taxon>Archaeoglobaceae</taxon>
        <taxon>Archaeoglobus</taxon>
    </lineage>
</organism>
<feature type="transmembrane region" description="Helical" evidence="1">
    <location>
        <begin position="241"/>
        <end position="264"/>
    </location>
</feature>
<comment type="caution">
    <text evidence="3">The sequence shown here is derived from an EMBL/GenBank/DDBJ whole genome shotgun (WGS) entry which is preliminary data.</text>
</comment>
<accession>A0A101DDZ0</accession>
<dbReference type="Proteomes" id="UP000054307">
    <property type="component" value="Unassembled WGS sequence"/>
</dbReference>
<feature type="transmembrane region" description="Helical" evidence="1">
    <location>
        <begin position="17"/>
        <end position="34"/>
    </location>
</feature>
<reference evidence="5 6" key="2">
    <citation type="journal article" date="2015" name="MBio">
        <title>Genome-Resolved Metagenomic Analysis Reveals Roles for Candidate Phyla and Other Microbial Community Members in Biogeochemical Transformations in Oil Reservoirs.</title>
        <authorList>
            <person name="Hu P."/>
            <person name="Tom L."/>
            <person name="Singh A."/>
            <person name="Thomas B.C."/>
            <person name="Baker B.J."/>
            <person name="Piceno Y.M."/>
            <person name="Andersen G.L."/>
            <person name="Banfield J.F."/>
        </authorList>
    </citation>
    <scope>NUCLEOTIDE SEQUENCE [LARGE SCALE GENOMIC DNA]</scope>
</reference>
<dbReference type="Pfam" id="PF06808">
    <property type="entry name" value="DctM"/>
    <property type="match status" value="1"/>
</dbReference>
<keyword evidence="1" id="KW-0472">Membrane</keyword>
<dbReference type="EMBL" id="LGEQ01000016">
    <property type="protein sequence ID" value="KUJ93758.1"/>
    <property type="molecule type" value="Genomic_DNA"/>
</dbReference>
<name>A0A101DDZ0_ARCFL</name>
<dbReference type="EMBL" id="LGEX01000030">
    <property type="protein sequence ID" value="KUK06564.1"/>
    <property type="molecule type" value="Genomic_DNA"/>
</dbReference>
<evidence type="ECO:0000313" key="4">
    <source>
        <dbReference type="EMBL" id="KUK06564.1"/>
    </source>
</evidence>
<feature type="transmembrane region" description="Helical" evidence="1">
    <location>
        <begin position="117"/>
        <end position="137"/>
    </location>
</feature>
<dbReference type="PANTHER" id="PTHR43849">
    <property type="entry name" value="BLL3936 PROTEIN"/>
    <property type="match status" value="1"/>
</dbReference>
<dbReference type="Proteomes" id="UP000054015">
    <property type="component" value="Unassembled WGS sequence"/>
</dbReference>
<evidence type="ECO:0000256" key="1">
    <source>
        <dbReference type="SAM" id="Phobius"/>
    </source>
</evidence>
<evidence type="ECO:0000313" key="6">
    <source>
        <dbReference type="Proteomes" id="UP000054307"/>
    </source>
</evidence>
<evidence type="ECO:0000313" key="3">
    <source>
        <dbReference type="EMBL" id="KUJ93758.1"/>
    </source>
</evidence>
<protein>
    <recommendedName>
        <fullName evidence="2">TRAP C4-dicarboxylate transport system permease DctM subunit domain-containing protein</fullName>
    </recommendedName>
</protein>